<keyword evidence="6" id="KW-1185">Reference proteome</keyword>
<keyword evidence="2 3" id="KW-0040">ANK repeat</keyword>
<feature type="region of interest" description="Disordered" evidence="4">
    <location>
        <begin position="180"/>
        <end position="210"/>
    </location>
</feature>
<dbReference type="InterPro" id="IPR002110">
    <property type="entry name" value="Ankyrin_rpt"/>
</dbReference>
<feature type="region of interest" description="Disordered" evidence="4">
    <location>
        <begin position="558"/>
        <end position="600"/>
    </location>
</feature>
<protein>
    <submittedName>
        <fullName evidence="5">Uncharacterized protein</fullName>
    </submittedName>
</protein>
<evidence type="ECO:0000256" key="3">
    <source>
        <dbReference type="PROSITE-ProRule" id="PRU00023"/>
    </source>
</evidence>
<reference evidence="5 6" key="1">
    <citation type="submission" date="2016-03" db="EMBL/GenBank/DDBJ databases">
        <title>Fine-scale spatial genetic structure of a fungal parasite of coffee scale insects.</title>
        <authorList>
            <person name="Jackson D."/>
            <person name="Zemenick K.A."/>
            <person name="Malloure B."/>
            <person name="Quandt C.A."/>
            <person name="James T.Y."/>
        </authorList>
    </citation>
    <scope>NUCLEOTIDE SEQUENCE [LARGE SCALE GENOMIC DNA]</scope>
    <source>
        <strain evidence="5 6">UM487</strain>
    </source>
</reference>
<dbReference type="PANTHER" id="PTHR24126:SF14">
    <property type="entry name" value="ANK_REP_REGION DOMAIN-CONTAINING PROTEIN"/>
    <property type="match status" value="1"/>
</dbReference>
<accession>A0A179IK25</accession>
<feature type="compositionally biased region" description="Polar residues" evidence="4">
    <location>
        <begin position="558"/>
        <end position="568"/>
    </location>
</feature>
<organism evidence="5 6">
    <name type="scientific">Cordyceps confragosa</name>
    <name type="common">Lecanicillium lecanii</name>
    <dbReference type="NCBI Taxonomy" id="2714763"/>
    <lineage>
        <taxon>Eukaryota</taxon>
        <taxon>Fungi</taxon>
        <taxon>Dikarya</taxon>
        <taxon>Ascomycota</taxon>
        <taxon>Pezizomycotina</taxon>
        <taxon>Sordariomycetes</taxon>
        <taxon>Hypocreomycetidae</taxon>
        <taxon>Hypocreales</taxon>
        <taxon>Cordycipitaceae</taxon>
        <taxon>Akanthomyces</taxon>
    </lineage>
</organism>
<comment type="caution">
    <text evidence="5">The sequence shown here is derived from an EMBL/GenBank/DDBJ whole genome shotgun (WGS) entry which is preliminary data.</text>
</comment>
<feature type="compositionally biased region" description="Polar residues" evidence="4">
    <location>
        <begin position="180"/>
        <end position="196"/>
    </location>
</feature>
<evidence type="ECO:0000313" key="5">
    <source>
        <dbReference type="EMBL" id="OAR02089.1"/>
    </source>
</evidence>
<feature type="repeat" description="ANK" evidence="3">
    <location>
        <begin position="665"/>
        <end position="697"/>
    </location>
</feature>
<dbReference type="OMA" id="KEPRWLH"/>
<sequence>MTEPRLPSLTIPSDFASPPYLAAPPNLSRSRSAHGLNAATGRPAMWTKDHQRALACLYVYTDLSLRKIIDVVFRRSPLSSRPIGTDSANKNLNHLLDKEPRWLHPKSREDMGSRLEQLAQSSSGMSSQSSNSSYDHHLSDLPQPSFLPVRFQSEGNISPSLLAVPHHTMGFWSAPASPMSLSQGSPEWPPSQSYYTPQPLPTPPPHPEEDEDRALFKAFLRRATIASSSTSTSTSSLRTALIDYSAAYRSAIKALLRRILGFSSSRRYGSPISDSSSAVMDWLDDEAVPTPYEGAPFPLPGDFLSIDDPARRSQLGHHQMLGLVSAAEELAQESVEYCPWVNDRRITDKGHRILSGHILESDWSDVDAFDNTLLHFVAVRGDANRLYNTISRPQARDILQNANTAGQTFFHVMDQGIMQNRSFVPWLVGFLRQESELVNVYAQDHYGRNFFHMLKANHVDPVVLNQILEPDFESTWNIRDAFGAHPRVSAPPVTYNPPPSSGMLLDSDSDVENGVITAQLNLVTFIRTVGNHNATEEDSEGRNGLHCLAAANLSLTSGSSTLQRSGSAPSPVAANRATTANGRRRSGSNNKPETDSSDGRMALRLELLKELLRSGVPANAYDAKGNTPLMAFAAQLPEDGNNKLGPEMIKLLVEHGRNVDARNRAGETALLIAVRCGRKLAARTLLELGANIYARDAMGRGVLEVSDAKMMAARRDCPREYAHLEACRAWLSGQKNGAMHNPTVLKEWGRPGYAAFR</sequence>
<dbReference type="InterPro" id="IPR036770">
    <property type="entry name" value="Ankyrin_rpt-contain_sf"/>
</dbReference>
<dbReference type="PANTHER" id="PTHR24126">
    <property type="entry name" value="ANKYRIN REPEAT, PH AND SEC7 DOMAIN CONTAINING PROTEIN SECG-RELATED"/>
    <property type="match status" value="1"/>
</dbReference>
<dbReference type="SUPFAM" id="SSF48403">
    <property type="entry name" value="Ankyrin repeat"/>
    <property type="match status" value="1"/>
</dbReference>
<evidence type="ECO:0000256" key="1">
    <source>
        <dbReference type="ARBA" id="ARBA00022737"/>
    </source>
</evidence>
<keyword evidence="1" id="KW-0677">Repeat</keyword>
<name>A0A179IK25_CORDF</name>
<proteinExistence type="predicted"/>
<feature type="compositionally biased region" description="Low complexity" evidence="4">
    <location>
        <begin position="121"/>
        <end position="133"/>
    </location>
</feature>
<dbReference type="EMBL" id="LUKN01000863">
    <property type="protein sequence ID" value="OAR02089.1"/>
    <property type="molecule type" value="Genomic_DNA"/>
</dbReference>
<dbReference type="Pfam" id="PF12796">
    <property type="entry name" value="Ank_2"/>
    <property type="match status" value="1"/>
</dbReference>
<gene>
    <name evidence="5" type="ORF">LLEC1_05474</name>
</gene>
<evidence type="ECO:0000256" key="4">
    <source>
        <dbReference type="SAM" id="MobiDB-lite"/>
    </source>
</evidence>
<evidence type="ECO:0000313" key="6">
    <source>
        <dbReference type="Proteomes" id="UP000243081"/>
    </source>
</evidence>
<feature type="region of interest" description="Disordered" evidence="4">
    <location>
        <begin position="111"/>
        <end position="139"/>
    </location>
</feature>
<dbReference type="PROSITE" id="PS50088">
    <property type="entry name" value="ANK_REPEAT"/>
    <property type="match status" value="1"/>
</dbReference>
<evidence type="ECO:0000256" key="2">
    <source>
        <dbReference type="ARBA" id="ARBA00023043"/>
    </source>
</evidence>
<dbReference type="OrthoDB" id="194358at2759"/>
<dbReference type="PROSITE" id="PS50297">
    <property type="entry name" value="ANK_REP_REGION"/>
    <property type="match status" value="1"/>
</dbReference>
<dbReference type="Proteomes" id="UP000243081">
    <property type="component" value="Unassembled WGS sequence"/>
</dbReference>
<dbReference type="AlphaFoldDB" id="A0A179IK25"/>
<dbReference type="Gene3D" id="1.25.40.20">
    <property type="entry name" value="Ankyrin repeat-containing domain"/>
    <property type="match status" value="1"/>
</dbReference>
<dbReference type="SMART" id="SM00248">
    <property type="entry name" value="ANK"/>
    <property type="match status" value="2"/>
</dbReference>